<gene>
    <name evidence="6" type="ORF">BA20089_02060</name>
</gene>
<dbReference type="InterPro" id="IPR002139">
    <property type="entry name" value="Ribo/fructo_kinase"/>
</dbReference>
<reference evidence="6 7" key="1">
    <citation type="submission" date="2016-10" db="EMBL/GenBank/DDBJ databases">
        <title>The whole genome sequencing and assembly of B. asteroides DSM 20089 strain.</title>
        <authorList>
            <person name="Lee Y.-J."/>
            <person name="Park M.-K."/>
            <person name="Yi H."/>
            <person name="Bahn Y.-S."/>
            <person name="Kim J.F."/>
            <person name="Lee D.-W."/>
        </authorList>
    </citation>
    <scope>NUCLEOTIDE SEQUENCE [LARGE SCALE GENOMIC DNA]</scope>
    <source>
        <strain evidence="6 7">DSM 20089</strain>
    </source>
</reference>
<organism evidence="6 7">
    <name type="scientific">Bifidobacterium asteroides DSM 20089</name>
    <dbReference type="NCBI Taxonomy" id="1437594"/>
    <lineage>
        <taxon>Bacteria</taxon>
        <taxon>Bacillati</taxon>
        <taxon>Actinomycetota</taxon>
        <taxon>Actinomycetes</taxon>
        <taxon>Bifidobacteriales</taxon>
        <taxon>Bifidobacteriaceae</taxon>
        <taxon>Bifidobacterium</taxon>
    </lineage>
</organism>
<dbReference type="RefSeq" id="WP_015021582.1">
    <property type="nucleotide sequence ID" value="NZ_CP017696.1"/>
</dbReference>
<dbReference type="Gene3D" id="3.40.1190.20">
    <property type="match status" value="1"/>
</dbReference>
<evidence type="ECO:0000256" key="3">
    <source>
        <dbReference type="ARBA" id="ARBA00022777"/>
    </source>
</evidence>
<dbReference type="GO" id="GO:0006796">
    <property type="term" value="P:phosphate-containing compound metabolic process"/>
    <property type="evidence" value="ECO:0007669"/>
    <property type="project" value="UniProtKB-ARBA"/>
</dbReference>
<keyword evidence="3 4" id="KW-0418">Kinase</keyword>
<dbReference type="Pfam" id="PF00294">
    <property type="entry name" value="PfkB"/>
    <property type="match status" value="1"/>
</dbReference>
<evidence type="ECO:0000259" key="5">
    <source>
        <dbReference type="Pfam" id="PF00294"/>
    </source>
</evidence>
<evidence type="ECO:0000313" key="6">
    <source>
        <dbReference type="EMBL" id="ATO41084.1"/>
    </source>
</evidence>
<dbReference type="InterPro" id="IPR002173">
    <property type="entry name" value="Carboh/pur_kinase_PfkB_CS"/>
</dbReference>
<evidence type="ECO:0000313" key="7">
    <source>
        <dbReference type="Proteomes" id="UP000224056"/>
    </source>
</evidence>
<dbReference type="EMBL" id="CP017696">
    <property type="protein sequence ID" value="ATO41084.1"/>
    <property type="molecule type" value="Genomic_DNA"/>
</dbReference>
<accession>A0AAD0A9F2</accession>
<dbReference type="SUPFAM" id="SSF53613">
    <property type="entry name" value="Ribokinase-like"/>
    <property type="match status" value="1"/>
</dbReference>
<dbReference type="GeneID" id="93050162"/>
<keyword evidence="2 4" id="KW-0808">Transferase</keyword>
<sequence>MSRINNETMIDKASPKIFDVVIAGKTYLDLVFSDVDFPQPGTEVMAGNLTISPGGAANRAVAAARLGSESGLLTNRGHDQLSTLLFKTLQKVDHLNLDLCTTSAAYRNPVSVAISTGNDRAFVTYDRSALALDWPAGKLTRTLFVSLSEGLPTWSQPLRDQGTIIFGGVGWDSSGRWPRQILESARGVDVLLMNETEARHFTGQKTTAGALKMLREYVSTAVITRGGLGSSASDPTGFIEVPAPSVEAKDPTGAGDIFAAALMTAFTWSWPLRHCMELATAASAYSVQTPGGALSAPGIPTILEFIQRYKGPYDWSWLIDNLQAHGLNK</sequence>
<evidence type="ECO:0000256" key="1">
    <source>
        <dbReference type="ARBA" id="ARBA00010688"/>
    </source>
</evidence>
<dbReference type="InterPro" id="IPR029056">
    <property type="entry name" value="Ribokinase-like"/>
</dbReference>
<dbReference type="PANTHER" id="PTHR10584:SF166">
    <property type="entry name" value="RIBOKINASE"/>
    <property type="match status" value="1"/>
</dbReference>
<dbReference type="GO" id="GO:0016301">
    <property type="term" value="F:kinase activity"/>
    <property type="evidence" value="ECO:0007669"/>
    <property type="project" value="UniProtKB-KW"/>
</dbReference>
<proteinExistence type="inferred from homology"/>
<dbReference type="PRINTS" id="PR00990">
    <property type="entry name" value="RIBOKINASE"/>
</dbReference>
<dbReference type="PANTHER" id="PTHR10584">
    <property type="entry name" value="SUGAR KINASE"/>
    <property type="match status" value="1"/>
</dbReference>
<evidence type="ECO:0000256" key="4">
    <source>
        <dbReference type="RuleBase" id="RU003704"/>
    </source>
</evidence>
<feature type="domain" description="Carbohydrate kinase PfkB" evidence="5">
    <location>
        <begin position="20"/>
        <end position="297"/>
    </location>
</feature>
<name>A0AAD0A9F2_9BIFI</name>
<dbReference type="AlphaFoldDB" id="A0AAD0A9F2"/>
<dbReference type="InterPro" id="IPR011611">
    <property type="entry name" value="PfkB_dom"/>
</dbReference>
<evidence type="ECO:0000256" key="2">
    <source>
        <dbReference type="ARBA" id="ARBA00022679"/>
    </source>
</evidence>
<protein>
    <recommendedName>
        <fullName evidence="5">Carbohydrate kinase PfkB domain-containing protein</fullName>
    </recommendedName>
</protein>
<comment type="similarity">
    <text evidence="1 4">Belongs to the carbohydrate kinase PfkB family.</text>
</comment>
<dbReference type="PROSITE" id="PS00584">
    <property type="entry name" value="PFKB_KINASES_2"/>
    <property type="match status" value="1"/>
</dbReference>
<dbReference type="Proteomes" id="UP000224056">
    <property type="component" value="Chromosome"/>
</dbReference>